<organism evidence="1 2">
    <name type="scientific">Stephania yunnanensis</name>
    <dbReference type="NCBI Taxonomy" id="152371"/>
    <lineage>
        <taxon>Eukaryota</taxon>
        <taxon>Viridiplantae</taxon>
        <taxon>Streptophyta</taxon>
        <taxon>Embryophyta</taxon>
        <taxon>Tracheophyta</taxon>
        <taxon>Spermatophyta</taxon>
        <taxon>Magnoliopsida</taxon>
        <taxon>Ranunculales</taxon>
        <taxon>Menispermaceae</taxon>
        <taxon>Menispermoideae</taxon>
        <taxon>Cissampelideae</taxon>
        <taxon>Stephania</taxon>
    </lineage>
</organism>
<evidence type="ECO:0000313" key="1">
    <source>
        <dbReference type="EMBL" id="KAK9106504.1"/>
    </source>
</evidence>
<sequence>MATLSLTIVIYYDGQDEGLSWIGFPTPWSMFTSTCSRSKRVGPTWVELGLRFLGTSTVVLVSNNLTQAQLVLTVT</sequence>
<accession>A0AAP0F7V6</accession>
<protein>
    <submittedName>
        <fullName evidence="1">Uncharacterized protein</fullName>
    </submittedName>
</protein>
<reference evidence="1 2" key="1">
    <citation type="submission" date="2024-01" db="EMBL/GenBank/DDBJ databases">
        <title>Genome assemblies of Stephania.</title>
        <authorList>
            <person name="Yang L."/>
        </authorList>
    </citation>
    <scope>NUCLEOTIDE SEQUENCE [LARGE SCALE GENOMIC DNA]</scope>
    <source>
        <strain evidence="1">YNDBR</strain>
        <tissue evidence="1">Leaf</tissue>
    </source>
</reference>
<gene>
    <name evidence="1" type="ORF">Syun_022515</name>
</gene>
<proteinExistence type="predicted"/>
<keyword evidence="2" id="KW-1185">Reference proteome</keyword>
<dbReference type="AlphaFoldDB" id="A0AAP0F7V6"/>
<comment type="caution">
    <text evidence="1">The sequence shown here is derived from an EMBL/GenBank/DDBJ whole genome shotgun (WGS) entry which is preliminary data.</text>
</comment>
<name>A0AAP0F7V6_9MAGN</name>
<dbReference type="EMBL" id="JBBNAF010000010">
    <property type="protein sequence ID" value="KAK9106504.1"/>
    <property type="molecule type" value="Genomic_DNA"/>
</dbReference>
<evidence type="ECO:0000313" key="2">
    <source>
        <dbReference type="Proteomes" id="UP001420932"/>
    </source>
</evidence>
<dbReference type="Proteomes" id="UP001420932">
    <property type="component" value="Unassembled WGS sequence"/>
</dbReference>